<dbReference type="Pfam" id="PF20720">
    <property type="entry name" value="nSTAND3"/>
    <property type="match status" value="1"/>
</dbReference>
<feature type="repeat" description="ANK" evidence="3">
    <location>
        <begin position="691"/>
        <end position="723"/>
    </location>
</feature>
<dbReference type="Proteomes" id="UP001634394">
    <property type="component" value="Unassembled WGS sequence"/>
</dbReference>
<sequence length="1025" mass="115113">MAGLSDQCLAELSRGIGKDWMLLGINLGFRQVQLEQLQQMFPYNIRECVMSMLTSWRDKAMEQVPNVDLVPLLSRSLVDCGMIELAEKLKTIVGISGMELQTQSDGYDDIDGHHETYADVIQISEALASVIFQRPASNDINRIKEQTRRMLQSWKEESKNYVLTRAWTRALLQFKDGNCLTITGNAGDGKTSLAKHILAEAESAGFGVAIVTDPILIEKTYDPSEKTVFFVDDAFGSPTFDSNLVQLWTRLHDKVVDFLKTGNFGLILTSRKQVLSFCSELLGELDSYSSHLVDLTTESNKLTEEEKEQMLLTYCKQRNIELSSKILQQSKKCTLSGFPLMCRFFTADVNLREIDDFFEKPLVVLQRQIKVLAKADPTVFCGLVLLLMHDGHLPKVTFDIFHRSVEENTKISTIKDACRVDANVPMSRIEEGLQSLVGMYVAEYEDHYAYIHDAVFETVTLLFGEKYPKEVIRICSTDFLMRRIRTEFYVQNSKTHWTNGELLVVQRTWYKDLAIRFLKEVLAGQLSTFQNPCILEPHILQLLVKEIEKMPIEKIKCVKDTKTRRNIVYYACQIGATSLVKCLLDKGIPLTSELLLVAADRSHAEMVKLLVNYGADVNASCPKAAGNNAIHLCAYRGKSDILNLLFQAGGKLESANSNDTNAFHFACQSGDVATVSLLLEKGVDLSVSDKFGRQPLHFACMSGKPECVKLLLDRGVDPNARDFHDFQGTHYAAEFLNSESLSLLLEKGADPNSINNEGITPLHQACKWGRFQSIRVLIDFGADITIADTRGRTPLHIACETDMDSVIALTEKNSSVDFTVMDHDKMQPLHYACRRRYDKCHDIVKFLIEQGVDTNARDKYGMTPLCYACESNCEMTAVLLIEKGVDIHVKGFQSRQPIHFVSAEENVKLLSLLLDKGADIAAKCNDGKQPVHYSAQYSSVACLTFLLEHGADLHARELAENTPLHYACRGSHKEAVEILMKRGADPTLTNYRGLVPSQLIPLWSTCEIEIRRCLGDCSFQNDGRS</sequence>
<dbReference type="CDD" id="cd01670">
    <property type="entry name" value="Death"/>
    <property type="match status" value="1"/>
</dbReference>
<dbReference type="Pfam" id="PF00531">
    <property type="entry name" value="Death"/>
    <property type="match status" value="1"/>
</dbReference>
<dbReference type="InterPro" id="IPR002110">
    <property type="entry name" value="Ankyrin_rpt"/>
</dbReference>
<proteinExistence type="predicted"/>
<feature type="repeat" description="ANK" evidence="3">
    <location>
        <begin position="926"/>
        <end position="958"/>
    </location>
</feature>
<name>A0ABD3US83_SINWO</name>
<organism evidence="5 6">
    <name type="scientific">Sinanodonta woodiana</name>
    <name type="common">Chinese pond mussel</name>
    <name type="synonym">Anodonta woodiana</name>
    <dbReference type="NCBI Taxonomy" id="1069815"/>
    <lineage>
        <taxon>Eukaryota</taxon>
        <taxon>Metazoa</taxon>
        <taxon>Spiralia</taxon>
        <taxon>Lophotrochozoa</taxon>
        <taxon>Mollusca</taxon>
        <taxon>Bivalvia</taxon>
        <taxon>Autobranchia</taxon>
        <taxon>Heteroconchia</taxon>
        <taxon>Palaeoheterodonta</taxon>
        <taxon>Unionida</taxon>
        <taxon>Unionoidea</taxon>
        <taxon>Unionidae</taxon>
        <taxon>Unioninae</taxon>
        <taxon>Sinanodonta</taxon>
    </lineage>
</organism>
<evidence type="ECO:0000256" key="2">
    <source>
        <dbReference type="ARBA" id="ARBA00023043"/>
    </source>
</evidence>
<feature type="repeat" description="ANK" evidence="3">
    <location>
        <begin position="824"/>
        <end position="859"/>
    </location>
</feature>
<dbReference type="InterPro" id="IPR036770">
    <property type="entry name" value="Ankyrin_rpt-contain_sf"/>
</dbReference>
<feature type="repeat" description="ANK" evidence="3">
    <location>
        <begin position="757"/>
        <end position="789"/>
    </location>
</feature>
<feature type="repeat" description="ANK" evidence="3">
    <location>
        <begin position="658"/>
        <end position="690"/>
    </location>
</feature>
<dbReference type="Gene3D" id="1.10.533.10">
    <property type="entry name" value="Death Domain, Fas"/>
    <property type="match status" value="1"/>
</dbReference>
<keyword evidence="2 3" id="KW-0040">ANK repeat</keyword>
<dbReference type="Pfam" id="PF12796">
    <property type="entry name" value="Ank_2"/>
    <property type="match status" value="5"/>
</dbReference>
<dbReference type="PANTHER" id="PTHR24198:SF165">
    <property type="entry name" value="ANKYRIN REPEAT-CONTAINING PROTEIN-RELATED"/>
    <property type="match status" value="1"/>
</dbReference>
<feature type="domain" description="Death" evidence="4">
    <location>
        <begin position="5"/>
        <end position="93"/>
    </location>
</feature>
<protein>
    <recommendedName>
        <fullName evidence="4">Death domain-containing protein</fullName>
    </recommendedName>
</protein>
<dbReference type="SUPFAM" id="SSF48403">
    <property type="entry name" value="Ankyrin repeat"/>
    <property type="match status" value="2"/>
</dbReference>
<comment type="caution">
    <text evidence="5">The sequence shown here is derived from an EMBL/GenBank/DDBJ whole genome shotgun (WGS) entry which is preliminary data.</text>
</comment>
<dbReference type="InterPro" id="IPR011029">
    <property type="entry name" value="DEATH-like_dom_sf"/>
</dbReference>
<reference evidence="5 6" key="1">
    <citation type="submission" date="2024-11" db="EMBL/GenBank/DDBJ databases">
        <title>Chromosome-level genome assembly of the freshwater bivalve Anodonta woodiana.</title>
        <authorList>
            <person name="Chen X."/>
        </authorList>
    </citation>
    <scope>NUCLEOTIDE SEQUENCE [LARGE SCALE GENOMIC DNA]</scope>
    <source>
        <strain evidence="5">MN2024</strain>
        <tissue evidence="5">Gills</tissue>
    </source>
</reference>
<dbReference type="InterPro" id="IPR027417">
    <property type="entry name" value="P-loop_NTPase"/>
</dbReference>
<evidence type="ECO:0000256" key="3">
    <source>
        <dbReference type="PROSITE-ProRule" id="PRU00023"/>
    </source>
</evidence>
<dbReference type="PRINTS" id="PR01415">
    <property type="entry name" value="ANKYRIN"/>
</dbReference>
<keyword evidence="6" id="KW-1185">Reference proteome</keyword>
<dbReference type="PROSITE" id="PS50017">
    <property type="entry name" value="DEATH_DOMAIN"/>
    <property type="match status" value="1"/>
</dbReference>
<evidence type="ECO:0000256" key="1">
    <source>
        <dbReference type="ARBA" id="ARBA00022737"/>
    </source>
</evidence>
<dbReference type="InterPro" id="IPR049050">
    <property type="entry name" value="nSTAND3"/>
</dbReference>
<feature type="repeat" description="ANK" evidence="3">
    <location>
        <begin position="959"/>
        <end position="991"/>
    </location>
</feature>
<evidence type="ECO:0000259" key="4">
    <source>
        <dbReference type="PROSITE" id="PS50017"/>
    </source>
</evidence>
<dbReference type="SUPFAM" id="SSF47986">
    <property type="entry name" value="DEATH domain"/>
    <property type="match status" value="1"/>
</dbReference>
<accession>A0ABD3US83</accession>
<dbReference type="PANTHER" id="PTHR24198">
    <property type="entry name" value="ANKYRIN REPEAT AND PROTEIN KINASE DOMAIN-CONTAINING PROTEIN"/>
    <property type="match status" value="1"/>
</dbReference>
<keyword evidence="1" id="KW-0677">Repeat</keyword>
<dbReference type="PROSITE" id="PS50088">
    <property type="entry name" value="ANK_REPEAT"/>
    <property type="match status" value="10"/>
</dbReference>
<evidence type="ECO:0000313" key="5">
    <source>
        <dbReference type="EMBL" id="KAL3852344.1"/>
    </source>
</evidence>
<evidence type="ECO:0000313" key="6">
    <source>
        <dbReference type="Proteomes" id="UP001634394"/>
    </source>
</evidence>
<feature type="repeat" description="ANK" evidence="3">
    <location>
        <begin position="724"/>
        <end position="756"/>
    </location>
</feature>
<dbReference type="InterPro" id="IPR000488">
    <property type="entry name" value="Death_dom"/>
</dbReference>
<feature type="repeat" description="ANK" evidence="3">
    <location>
        <begin position="595"/>
        <end position="622"/>
    </location>
</feature>
<dbReference type="AlphaFoldDB" id="A0ABD3US83"/>
<feature type="repeat" description="ANK" evidence="3">
    <location>
        <begin position="625"/>
        <end position="657"/>
    </location>
</feature>
<dbReference type="SUPFAM" id="SSF52540">
    <property type="entry name" value="P-loop containing nucleoside triphosphate hydrolases"/>
    <property type="match status" value="1"/>
</dbReference>
<feature type="repeat" description="ANK" evidence="3">
    <location>
        <begin position="893"/>
        <end position="925"/>
    </location>
</feature>
<gene>
    <name evidence="5" type="ORF">ACJMK2_016000</name>
</gene>
<dbReference type="PROSITE" id="PS50297">
    <property type="entry name" value="ANK_REP_REGION"/>
    <property type="match status" value="8"/>
</dbReference>
<dbReference type="EMBL" id="JBJQND010000015">
    <property type="protein sequence ID" value="KAL3852344.1"/>
    <property type="molecule type" value="Genomic_DNA"/>
</dbReference>
<dbReference type="Gene3D" id="1.25.40.20">
    <property type="entry name" value="Ankyrin repeat-containing domain"/>
    <property type="match status" value="2"/>
</dbReference>
<dbReference type="SMART" id="SM00248">
    <property type="entry name" value="ANK"/>
    <property type="match status" value="13"/>
</dbReference>